<dbReference type="InterPro" id="IPR036269">
    <property type="entry name" value="Rho_N_sf"/>
</dbReference>
<comment type="caution">
    <text evidence="3">The sequence shown here is derived from an EMBL/GenBank/DDBJ whole genome shotgun (WGS) entry which is preliminary data.</text>
</comment>
<dbReference type="Pfam" id="PF07498">
    <property type="entry name" value="Rho_N"/>
    <property type="match status" value="1"/>
</dbReference>
<keyword evidence="1" id="KW-0812">Transmembrane</keyword>
<dbReference type="SMART" id="SM00959">
    <property type="entry name" value="Rho_N"/>
    <property type="match status" value="1"/>
</dbReference>
<evidence type="ECO:0000256" key="1">
    <source>
        <dbReference type="SAM" id="Phobius"/>
    </source>
</evidence>
<accession>A0A2N0VMG3</accession>
<gene>
    <name evidence="3" type="ORF">CWD77_02405</name>
</gene>
<protein>
    <recommendedName>
        <fullName evidence="2">Rho termination factor-like N-terminal domain-containing protein</fullName>
    </recommendedName>
</protein>
<dbReference type="InterPro" id="IPR024623">
    <property type="entry name" value="YtxH"/>
</dbReference>
<dbReference type="InterPro" id="IPR011112">
    <property type="entry name" value="Rho-like_N"/>
</dbReference>
<dbReference type="AlphaFoldDB" id="A0A2N0VMG3"/>
<name>A0A2N0VMG3_9BACT</name>
<dbReference type="Gene3D" id="1.10.720.10">
    <property type="match status" value="1"/>
</dbReference>
<keyword evidence="4" id="KW-1185">Reference proteome</keyword>
<dbReference type="GO" id="GO:0006353">
    <property type="term" value="P:DNA-templated transcription termination"/>
    <property type="evidence" value="ECO:0007669"/>
    <property type="project" value="InterPro"/>
</dbReference>
<feature type="transmembrane region" description="Helical" evidence="1">
    <location>
        <begin position="6"/>
        <end position="25"/>
    </location>
</feature>
<dbReference type="SUPFAM" id="SSF68912">
    <property type="entry name" value="Rho N-terminal domain-like"/>
    <property type="match status" value="1"/>
</dbReference>
<dbReference type="Proteomes" id="UP000233398">
    <property type="component" value="Unassembled WGS sequence"/>
</dbReference>
<feature type="domain" description="Rho termination factor-like N-terminal" evidence="2">
    <location>
        <begin position="82"/>
        <end position="121"/>
    </location>
</feature>
<proteinExistence type="predicted"/>
<dbReference type="EMBL" id="PISP01000001">
    <property type="protein sequence ID" value="PKD45341.1"/>
    <property type="molecule type" value="Genomic_DNA"/>
</dbReference>
<reference evidence="3 4" key="1">
    <citation type="submission" date="2017-11" db="EMBL/GenBank/DDBJ databases">
        <title>Rhodohalobacter 15182 sp. nov., isolated from a salt lake.</title>
        <authorList>
            <person name="Han S."/>
        </authorList>
    </citation>
    <scope>NUCLEOTIDE SEQUENCE [LARGE SCALE GENOMIC DNA]</scope>
    <source>
        <strain evidence="3 4">15182</strain>
    </source>
</reference>
<dbReference type="Pfam" id="PF12732">
    <property type="entry name" value="YtxH"/>
    <property type="match status" value="1"/>
</dbReference>
<evidence type="ECO:0000259" key="2">
    <source>
        <dbReference type="SMART" id="SM00959"/>
    </source>
</evidence>
<organism evidence="3 4">
    <name type="scientific">Rhodohalobacter barkolensis</name>
    <dbReference type="NCBI Taxonomy" id="2053187"/>
    <lineage>
        <taxon>Bacteria</taxon>
        <taxon>Pseudomonadati</taxon>
        <taxon>Balneolota</taxon>
        <taxon>Balneolia</taxon>
        <taxon>Balneolales</taxon>
        <taxon>Balneolaceae</taxon>
        <taxon>Rhodohalobacter</taxon>
    </lineage>
</organism>
<sequence>MEIDKVVLIAISSVLGGALLGILFAPEKGKKTRKTLARKRDEYLNEIRKNSEDLSQQLKNYTDTVLDKSKATAQNLKQDVEDYAEWTFQELYDQAKELKIKGYSQMNKSELIQALEDLKVEK</sequence>
<keyword evidence="1" id="KW-0472">Membrane</keyword>
<evidence type="ECO:0000313" key="3">
    <source>
        <dbReference type="EMBL" id="PKD45341.1"/>
    </source>
</evidence>
<keyword evidence="1" id="KW-1133">Transmembrane helix</keyword>
<evidence type="ECO:0000313" key="4">
    <source>
        <dbReference type="Proteomes" id="UP000233398"/>
    </source>
</evidence>